<evidence type="ECO:0000313" key="2">
    <source>
        <dbReference type="Proteomes" id="UP000266340"/>
    </source>
</evidence>
<dbReference type="AlphaFoldDB" id="A0A398CSD7"/>
<dbReference type="Proteomes" id="UP000266340">
    <property type="component" value="Unassembled WGS sequence"/>
</dbReference>
<accession>A0A398CSD7</accession>
<name>A0A398CSD7_9BACL</name>
<proteinExistence type="predicted"/>
<organism evidence="1 2">
    <name type="scientific">Cohnella faecalis</name>
    <dbReference type="NCBI Taxonomy" id="2315694"/>
    <lineage>
        <taxon>Bacteria</taxon>
        <taxon>Bacillati</taxon>
        <taxon>Bacillota</taxon>
        <taxon>Bacilli</taxon>
        <taxon>Bacillales</taxon>
        <taxon>Paenibacillaceae</taxon>
        <taxon>Cohnella</taxon>
    </lineage>
</organism>
<keyword evidence="2" id="KW-1185">Reference proteome</keyword>
<sequence length="238" mass="26571">METRVRSLKPVKEASIVKHFPGKLTVKLQEFEEVATELGADGKVQAVLANGLVLPSKQGALPDKPILTGWKTGRELSGAVPDTEPASGSLADGFIRNQARSFQILSRPDQAVYRSRFEVVTTVGKLSEKIIFLSDIVENREPGRIVLLEATPIFRIRHADRTGRIRNLDPTRRLSIRRIRKIGLRAERCVQARGFHDIAQKNNFFGQLAYSRYNLEARSGIQLDPVGIRFGRIGLDFG</sequence>
<dbReference type="EMBL" id="QXJM01000003">
    <property type="protein sequence ID" value="RIE05463.1"/>
    <property type="molecule type" value="Genomic_DNA"/>
</dbReference>
<comment type="caution">
    <text evidence="1">The sequence shown here is derived from an EMBL/GenBank/DDBJ whole genome shotgun (WGS) entry which is preliminary data.</text>
</comment>
<gene>
    <name evidence="1" type="ORF">D3H35_00235</name>
</gene>
<reference evidence="1 2" key="1">
    <citation type="submission" date="2018-09" db="EMBL/GenBank/DDBJ databases">
        <title>Cohnella cavernae sp. nov., isolated from a karst cave.</title>
        <authorList>
            <person name="Zhu H."/>
        </authorList>
    </citation>
    <scope>NUCLEOTIDE SEQUENCE [LARGE SCALE GENOMIC DNA]</scope>
    <source>
        <strain evidence="1 2">K2E09-144</strain>
    </source>
</reference>
<dbReference type="OrthoDB" id="2677691at2"/>
<protein>
    <submittedName>
        <fullName evidence="1">Uncharacterized protein</fullName>
    </submittedName>
</protein>
<evidence type="ECO:0000313" key="1">
    <source>
        <dbReference type="EMBL" id="RIE05463.1"/>
    </source>
</evidence>